<comment type="caution">
    <text evidence="1">The sequence shown here is derived from an EMBL/GenBank/DDBJ whole genome shotgun (WGS) entry which is preliminary data.</text>
</comment>
<evidence type="ECO:0000313" key="1">
    <source>
        <dbReference type="EMBL" id="GME74605.1"/>
    </source>
</evidence>
<proteinExistence type="predicted"/>
<gene>
    <name evidence="1" type="ORF">Amon02_000182600</name>
</gene>
<dbReference type="EMBL" id="BSXS01000967">
    <property type="protein sequence ID" value="GME74605.1"/>
    <property type="molecule type" value="Genomic_DNA"/>
</dbReference>
<dbReference type="Proteomes" id="UP001165064">
    <property type="component" value="Unassembled WGS sequence"/>
</dbReference>
<protein>
    <submittedName>
        <fullName evidence="1">Unnamed protein product</fullName>
    </submittedName>
</protein>
<name>A0ACB5SWA9_AMBMO</name>
<keyword evidence="2" id="KW-1185">Reference proteome</keyword>
<reference evidence="1" key="1">
    <citation type="submission" date="2023-04" db="EMBL/GenBank/DDBJ databases">
        <title>Ambrosiozyma monospora NBRC 10751.</title>
        <authorList>
            <person name="Ichikawa N."/>
            <person name="Sato H."/>
            <person name="Tonouchi N."/>
        </authorList>
    </citation>
    <scope>NUCLEOTIDE SEQUENCE</scope>
    <source>
        <strain evidence="1">NBRC 10751</strain>
    </source>
</reference>
<accession>A0ACB5SWA9</accession>
<organism evidence="1 2">
    <name type="scientific">Ambrosiozyma monospora</name>
    <name type="common">Yeast</name>
    <name type="synonym">Endomycopsis monosporus</name>
    <dbReference type="NCBI Taxonomy" id="43982"/>
    <lineage>
        <taxon>Eukaryota</taxon>
        <taxon>Fungi</taxon>
        <taxon>Dikarya</taxon>
        <taxon>Ascomycota</taxon>
        <taxon>Saccharomycotina</taxon>
        <taxon>Pichiomycetes</taxon>
        <taxon>Pichiales</taxon>
        <taxon>Pichiaceae</taxon>
        <taxon>Ambrosiozyma</taxon>
    </lineage>
</organism>
<sequence>MDIETEIQKLYEKGIEIDHDLYVTLQMCLIASQHTLLCSTHPNNTLSEAIFILTSLWGLTNIHALHLTATSSFDLVREFQVSQDLQHQHKQQQEESTSEMTRTTVSESVVFITGLENSTKEFQSKLQKFMHTMDPASFFLVVPIVKRPEQNDDLPRLSITFKGINKYLKDRFWFCQEHISYLVPPKLSASSQSEHFEEIGGTPIVCDFNISKLSFLRSKSNQVELIRDIKSYLLIITIM</sequence>
<evidence type="ECO:0000313" key="2">
    <source>
        <dbReference type="Proteomes" id="UP001165064"/>
    </source>
</evidence>